<gene>
    <name evidence="1" type="ORF">STAS_04399</name>
</gene>
<dbReference type="GO" id="GO:0030246">
    <property type="term" value="F:carbohydrate binding"/>
    <property type="evidence" value="ECO:0007669"/>
    <property type="project" value="UniProtKB-KW"/>
</dbReference>
<accession>A0A5A7P737</accession>
<dbReference type="OrthoDB" id="10341611at2759"/>
<reference evidence="2" key="1">
    <citation type="journal article" date="2019" name="Curr. Biol.">
        <title>Genome Sequence of Striga asiatica Provides Insight into the Evolution of Plant Parasitism.</title>
        <authorList>
            <person name="Yoshida S."/>
            <person name="Kim S."/>
            <person name="Wafula E.K."/>
            <person name="Tanskanen J."/>
            <person name="Kim Y.M."/>
            <person name="Honaas L."/>
            <person name="Yang Z."/>
            <person name="Spallek T."/>
            <person name="Conn C.E."/>
            <person name="Ichihashi Y."/>
            <person name="Cheong K."/>
            <person name="Cui S."/>
            <person name="Der J.P."/>
            <person name="Gundlach H."/>
            <person name="Jiao Y."/>
            <person name="Hori C."/>
            <person name="Ishida J.K."/>
            <person name="Kasahara H."/>
            <person name="Kiba T."/>
            <person name="Kim M.S."/>
            <person name="Koo N."/>
            <person name="Laohavisit A."/>
            <person name="Lee Y.H."/>
            <person name="Lumba S."/>
            <person name="McCourt P."/>
            <person name="Mortimer J.C."/>
            <person name="Mutuku J.M."/>
            <person name="Nomura T."/>
            <person name="Sasaki-Sekimoto Y."/>
            <person name="Seto Y."/>
            <person name="Wang Y."/>
            <person name="Wakatake T."/>
            <person name="Sakakibara H."/>
            <person name="Demura T."/>
            <person name="Yamaguchi S."/>
            <person name="Yoneyama K."/>
            <person name="Manabe R.I."/>
            <person name="Nelson D.C."/>
            <person name="Schulman A.H."/>
            <person name="Timko M.P."/>
            <person name="dePamphilis C.W."/>
            <person name="Choi D."/>
            <person name="Shirasu K."/>
        </authorList>
    </citation>
    <scope>NUCLEOTIDE SEQUENCE [LARGE SCALE GENOMIC DNA]</scope>
    <source>
        <strain evidence="2">cv. UVA1</strain>
    </source>
</reference>
<keyword evidence="1" id="KW-0430">Lectin</keyword>
<dbReference type="Proteomes" id="UP000325081">
    <property type="component" value="Unassembled WGS sequence"/>
</dbReference>
<keyword evidence="2" id="KW-1185">Reference proteome</keyword>
<evidence type="ECO:0000313" key="2">
    <source>
        <dbReference type="Proteomes" id="UP000325081"/>
    </source>
</evidence>
<comment type="caution">
    <text evidence="1">The sequence shown here is derived from an EMBL/GenBank/DDBJ whole genome shotgun (WGS) entry which is preliminary data.</text>
</comment>
<dbReference type="AlphaFoldDB" id="A0A5A7P737"/>
<dbReference type="EMBL" id="BKCP01002891">
    <property type="protein sequence ID" value="GER28589.1"/>
    <property type="molecule type" value="Genomic_DNA"/>
</dbReference>
<sequence length="190" mass="21283">MSAYDRIAWHKFLESHEAGIEKSCVRSVQVADEHETGEYVEERVGSNAGRFAQVVLHWSHESSLPVSSTMVTFCGGVPTDRETVRVTLWVNWSLFGISRVLRGRARVLLRGLRWVDFGTKKGSVDEKTGWVSSTKNVVESESNRLGEFMAEFNSSNGHGVLFGEMMNSEQNYNSNTAYISNPNNDGDWGN</sequence>
<name>A0A5A7P737_STRAF</name>
<evidence type="ECO:0000313" key="1">
    <source>
        <dbReference type="EMBL" id="GER28589.1"/>
    </source>
</evidence>
<organism evidence="1 2">
    <name type="scientific">Striga asiatica</name>
    <name type="common">Asiatic witchweed</name>
    <name type="synonym">Buchnera asiatica</name>
    <dbReference type="NCBI Taxonomy" id="4170"/>
    <lineage>
        <taxon>Eukaryota</taxon>
        <taxon>Viridiplantae</taxon>
        <taxon>Streptophyta</taxon>
        <taxon>Embryophyta</taxon>
        <taxon>Tracheophyta</taxon>
        <taxon>Spermatophyta</taxon>
        <taxon>Magnoliopsida</taxon>
        <taxon>eudicotyledons</taxon>
        <taxon>Gunneridae</taxon>
        <taxon>Pentapetalae</taxon>
        <taxon>asterids</taxon>
        <taxon>lamiids</taxon>
        <taxon>Lamiales</taxon>
        <taxon>Orobanchaceae</taxon>
        <taxon>Buchnereae</taxon>
        <taxon>Striga</taxon>
    </lineage>
</organism>
<proteinExistence type="predicted"/>
<protein>
    <submittedName>
        <fullName evidence="1">Mannose-binding lectin superfamily protein</fullName>
    </submittedName>
</protein>